<name>A0A1E5IWU8_SHECO</name>
<dbReference type="OrthoDB" id="1374598at2"/>
<accession>A0A1E5IWU8</accession>
<organism evidence="1 2">
    <name type="scientific">Shewanella colwelliana</name>
    <name type="common">Alteromonas colwelliana</name>
    <dbReference type="NCBI Taxonomy" id="23"/>
    <lineage>
        <taxon>Bacteria</taxon>
        <taxon>Pseudomonadati</taxon>
        <taxon>Pseudomonadota</taxon>
        <taxon>Gammaproteobacteria</taxon>
        <taxon>Alteromonadales</taxon>
        <taxon>Shewanellaceae</taxon>
        <taxon>Shewanella</taxon>
    </lineage>
</organism>
<proteinExistence type="predicted"/>
<gene>
    <name evidence="1" type="ORF">BEL05_12340</name>
</gene>
<evidence type="ECO:0000313" key="2">
    <source>
        <dbReference type="Proteomes" id="UP000095230"/>
    </source>
</evidence>
<dbReference type="Proteomes" id="UP000095230">
    <property type="component" value="Unassembled WGS sequence"/>
</dbReference>
<dbReference type="EMBL" id="MCBT01000013">
    <property type="protein sequence ID" value="OEG74956.1"/>
    <property type="molecule type" value="Genomic_DNA"/>
</dbReference>
<sequence length="134" mass="14611">MIRVIGLLFIALVSCFTLGLKVHANTGIASMVDGLWHDVNSSDFTNGVMILAQDGDQIKMSHYVEYKGVAMVEYGIGTRIGNTVEVDVTVTRPIPGWVVEGKHRLQLSADGTRLEGHYYSSEGSGPLRFQRGGK</sequence>
<dbReference type="PROSITE" id="PS51257">
    <property type="entry name" value="PROKAR_LIPOPROTEIN"/>
    <property type="match status" value="1"/>
</dbReference>
<evidence type="ECO:0000313" key="1">
    <source>
        <dbReference type="EMBL" id="OEG74956.1"/>
    </source>
</evidence>
<dbReference type="AlphaFoldDB" id="A0A1E5IWU8"/>
<dbReference type="RefSeq" id="WP_069670501.1">
    <property type="nucleotide sequence ID" value="NZ_BPFF01000019.1"/>
</dbReference>
<dbReference type="STRING" id="23.BEL05_12340"/>
<comment type="caution">
    <text evidence="1">The sequence shown here is derived from an EMBL/GenBank/DDBJ whole genome shotgun (WGS) entry which is preliminary data.</text>
</comment>
<reference evidence="1 2" key="1">
    <citation type="submission" date="2016-07" db="EMBL/GenBank/DDBJ databases">
        <title>Whole-genome of two Shewanella species isolated from a digestive organ of sea cucumber Apostichopus japonicus Selenka 1867.</title>
        <authorList>
            <person name="Hong H.-H."/>
            <person name="Choi H."/>
            <person name="Cheon S."/>
            <person name="Oh J.-S."/>
            <person name="Lee H.-G."/>
            <person name="Park C."/>
        </authorList>
    </citation>
    <scope>NUCLEOTIDE SEQUENCE [LARGE SCALE GENOMIC DNA]</scope>
    <source>
        <strain evidence="1 2">CSB03KR</strain>
    </source>
</reference>
<protein>
    <submittedName>
        <fullName evidence="1">Uncharacterized protein</fullName>
    </submittedName>
</protein>